<name>A0ACA7P7W1_9PSED</name>
<gene>
    <name evidence="1" type="ORF">U771_16190</name>
</gene>
<dbReference type="Proteomes" id="UP000018725">
    <property type="component" value="Chromosome"/>
</dbReference>
<evidence type="ECO:0000313" key="2">
    <source>
        <dbReference type="Proteomes" id="UP000018725"/>
    </source>
</evidence>
<sequence length="107" mass="11814">MDANVSSRIVMAELSNPLYSIAFNVFTSISMVYSQRLKKMDRAELLASNQSCAMQRAQVIGHGRLGQLALALNLAGTHTEQECMFLLRKVFLWVTEPLKDQPALGAG</sequence>
<dbReference type="EMBL" id="CP006852">
    <property type="protein sequence ID" value="AHC35759.1"/>
    <property type="molecule type" value="Genomic_DNA"/>
</dbReference>
<reference evidence="1 2" key="1">
    <citation type="journal article" date="2014" name="Genome Announc.">
        <title>Complete Genome Sequence of Pseudomonas sp. Strain TKP, Isolated from a gamma-Hexachlorocyclohexane-Degrading Mixed Culture.</title>
        <authorList>
            <person name="Ohtsubo Y."/>
            <person name="Kishida K."/>
            <person name="Sato T."/>
            <person name="Tabata M."/>
            <person name="Kawasumi T."/>
            <person name="Ogura Y."/>
            <person name="Hayashi T."/>
            <person name="Tsuda M."/>
            <person name="Nagata Y."/>
        </authorList>
    </citation>
    <scope>NUCLEOTIDE SEQUENCE [LARGE SCALE GENOMIC DNA]</scope>
    <source>
        <strain evidence="1 2">TKP</strain>
    </source>
</reference>
<protein>
    <submittedName>
        <fullName evidence="1">Uncharacterized protein</fullName>
    </submittedName>
</protein>
<organism evidence="1 2">
    <name type="scientific">Pseudomonas gorinensis</name>
    <dbReference type="NCBI Taxonomy" id="3240790"/>
    <lineage>
        <taxon>Bacteria</taxon>
        <taxon>Pseudomonadati</taxon>
        <taxon>Pseudomonadota</taxon>
        <taxon>Gammaproteobacteria</taxon>
        <taxon>Pseudomonadales</taxon>
        <taxon>Pseudomonadaceae</taxon>
        <taxon>Pseudomonas</taxon>
    </lineage>
</organism>
<keyword evidence="2" id="KW-1185">Reference proteome</keyword>
<proteinExistence type="predicted"/>
<evidence type="ECO:0000313" key="1">
    <source>
        <dbReference type="EMBL" id="AHC35759.1"/>
    </source>
</evidence>
<accession>A0ACA7P7W1</accession>